<evidence type="ECO:0000313" key="2">
    <source>
        <dbReference type="EMBL" id="GMM48793.1"/>
    </source>
</evidence>
<feature type="compositionally biased region" description="Basic and acidic residues" evidence="1">
    <location>
        <begin position="872"/>
        <end position="883"/>
    </location>
</feature>
<organism evidence="2 3">
    <name type="scientific">Pichia kluyveri</name>
    <name type="common">Yeast</name>
    <dbReference type="NCBI Taxonomy" id="36015"/>
    <lineage>
        <taxon>Eukaryota</taxon>
        <taxon>Fungi</taxon>
        <taxon>Dikarya</taxon>
        <taxon>Ascomycota</taxon>
        <taxon>Saccharomycotina</taxon>
        <taxon>Pichiomycetes</taxon>
        <taxon>Pichiales</taxon>
        <taxon>Pichiaceae</taxon>
        <taxon>Pichia</taxon>
    </lineage>
</organism>
<feature type="region of interest" description="Disordered" evidence="1">
    <location>
        <begin position="872"/>
        <end position="891"/>
    </location>
</feature>
<sequence length="919" mass="109763">MTNNVRELIIAPTTNTIYGTGQFIEACRSKYKNFDCKDLNRIASIILQRQIFMIYQWSLIRYCIEDLKRISKIDKLFFNISPSNFEPESIEISLYLQNPKFLWRFSNCNYNYFVNCFKLNDLSLIQNYCNFKTFNIDDSLIVTFLNVNSKNKFDVPRFFQTRSIVILNDYSSIEYLYSDDFHLLMLEGNINYIAFVSYLLTGQFMGKYSKLLNIYIKSSHYQLKNSLKESQRMKLEIDKRIRNEKDIKISKFKSKLKFRSRSRSTPRSTFDYNIESDIENFIESIDKENDIMNNKLYDSIPIPANASRYIGFKEYEDSELRLRNIRKIVENRIKDPLVKITHPLYINTDWVHKKLINEGTLASEFYKSLIEIYGDIYHLNNFRSINFKGEIIRFGWKVKVDNLVKKKIINEYIEQIKNKPKLIKINNIKEILTNSLNNDYNYNNCEKIDDNIKNVGYLFNFNALSKINIDGISKDKGQMVKINTDDKIKESHQLQSQPLVLTKYCLKNVPFKIDKEQFMKRQSFLLRHMGDVLKHSARLEAENTKRAIRGDNNDDNDDEYDDEYDEEDEKLKRITDRVNDMRYERLKAHYSFDVSFIDFIKENKELSDKVSKYNLNFDQIIKDGINDKYDPSFILLYKITDDNTGFYYMNSNDFIEMFITYNGVGKWKNIHSIIMERVENHFNEYYNKYKNKFNYYIMEHSFNGKGNIFDMILSGEYNSVSGVIPFQLMKFEDTLEFKIEIAKYLGAFTLRHNPERVIHNIDKWIEGRIKIQQESFNHAYFVYVIAKDRHMSEIYQMIRIGTQIDLMTCQPNYKFTTMSRYAYDMTQYKMIEEIDNRMVFECISDNIDVYCKLIQSKEVTLADMIIARRGYDNDNRDDNDNNKENQLSAEQKLDLKRREIDHLVRKSNGIRSRRQRKRL</sequence>
<evidence type="ECO:0000313" key="3">
    <source>
        <dbReference type="Proteomes" id="UP001378960"/>
    </source>
</evidence>
<feature type="compositionally biased region" description="Acidic residues" evidence="1">
    <location>
        <begin position="553"/>
        <end position="564"/>
    </location>
</feature>
<accession>A0AAV5RDK2</accession>
<dbReference type="AlphaFoldDB" id="A0AAV5RDK2"/>
<keyword evidence="3" id="KW-1185">Reference proteome</keyword>
<comment type="caution">
    <text evidence="2">The sequence shown here is derived from an EMBL/GenBank/DDBJ whole genome shotgun (WGS) entry which is preliminary data.</text>
</comment>
<protein>
    <submittedName>
        <fullName evidence="2">Uncharacterized protein</fullName>
    </submittedName>
</protein>
<proteinExistence type="predicted"/>
<evidence type="ECO:0000256" key="1">
    <source>
        <dbReference type="SAM" id="MobiDB-lite"/>
    </source>
</evidence>
<dbReference type="Proteomes" id="UP001378960">
    <property type="component" value="Unassembled WGS sequence"/>
</dbReference>
<feature type="region of interest" description="Disordered" evidence="1">
    <location>
        <begin position="544"/>
        <end position="564"/>
    </location>
</feature>
<gene>
    <name evidence="2" type="ORF">DAPK24_053910</name>
</gene>
<dbReference type="EMBL" id="BTGB01000009">
    <property type="protein sequence ID" value="GMM48793.1"/>
    <property type="molecule type" value="Genomic_DNA"/>
</dbReference>
<reference evidence="2 3" key="1">
    <citation type="journal article" date="2023" name="Elife">
        <title>Identification of key yeast species and microbe-microbe interactions impacting larval growth of Drosophila in the wild.</title>
        <authorList>
            <person name="Mure A."/>
            <person name="Sugiura Y."/>
            <person name="Maeda R."/>
            <person name="Honda K."/>
            <person name="Sakurai N."/>
            <person name="Takahashi Y."/>
            <person name="Watada M."/>
            <person name="Katoh T."/>
            <person name="Gotoh A."/>
            <person name="Gotoh Y."/>
            <person name="Taniguchi I."/>
            <person name="Nakamura K."/>
            <person name="Hayashi T."/>
            <person name="Katayama T."/>
            <person name="Uemura T."/>
            <person name="Hattori Y."/>
        </authorList>
    </citation>
    <scope>NUCLEOTIDE SEQUENCE [LARGE SCALE GENOMIC DNA]</scope>
    <source>
        <strain evidence="2 3">PK-24</strain>
    </source>
</reference>
<name>A0AAV5RDK2_PICKL</name>